<accession>A0A3N4GHG4</accession>
<dbReference type="RefSeq" id="WP_123930310.1">
    <property type="nucleotide sequence ID" value="NZ_JBPSDP010000007.1"/>
</dbReference>
<dbReference type="PANTHER" id="PTHR38479">
    <property type="entry name" value="LMO0824 PROTEIN"/>
    <property type="match status" value="1"/>
</dbReference>
<keyword evidence="1" id="KW-0238">DNA-binding</keyword>
<reference evidence="1 2" key="1">
    <citation type="submission" date="2018-11" db="EMBL/GenBank/DDBJ databases">
        <title>Draft genome sequence of Gordonia sp. RS15-1S isolated from rice stems.</title>
        <authorList>
            <person name="Muangham S."/>
        </authorList>
    </citation>
    <scope>NUCLEOTIDE SEQUENCE [LARGE SCALE GENOMIC DNA]</scope>
    <source>
        <strain evidence="1 2">RS15-1S</strain>
    </source>
</reference>
<keyword evidence="2" id="KW-1185">Reference proteome</keyword>
<dbReference type="Pfam" id="PF06224">
    <property type="entry name" value="AlkZ-like"/>
    <property type="match status" value="1"/>
</dbReference>
<dbReference type="InterPro" id="IPR009351">
    <property type="entry name" value="AlkZ-like"/>
</dbReference>
<protein>
    <submittedName>
        <fullName evidence="1">Winged helix DNA-binding domain-containing protein</fullName>
    </submittedName>
</protein>
<evidence type="ECO:0000313" key="2">
    <source>
        <dbReference type="Proteomes" id="UP000267536"/>
    </source>
</evidence>
<sequence>MATSVARPTITDVQRRNRLLRRHCLAEGHHAASVVDAAAAVVGLHATTPSTVYLSAWARIDGFPTDSMDAALYGDRTLIKQLAMRRTLFVFPDRILADAVGAIGGRVAASERTNMLRDLRRAEDVADPEGWIDDARAAVLSALADGTTMTSAELRARVPEFDRQVIVSPGKSYGGPSPLIPRVLNMCSAAGEVVRGPNNGGWHVSRPSWSAMDRWLGRPLDVPDPATAHAALIRRWLARFGPGTETDLVWWLGSTKRDVRQALASLDVVEVDLDDGSVGYVLADDLPGGPDDDPLPPEALLLPELDPTTMGHKMREFYLGPHVDAIFDRNGNGGQTVWWDGRIVGGWYREAGTRVEVHLFEKLPAAARRAVVARADALSEWLGEVSFRPGYPPPYLRELRAR</sequence>
<dbReference type="EMBL" id="RKMH01000008">
    <property type="protein sequence ID" value="RPA60106.1"/>
    <property type="molecule type" value="Genomic_DNA"/>
</dbReference>
<organism evidence="1 2">
    <name type="scientific">Gordonia oryzae</name>
    <dbReference type="NCBI Taxonomy" id="2487349"/>
    <lineage>
        <taxon>Bacteria</taxon>
        <taxon>Bacillati</taxon>
        <taxon>Actinomycetota</taxon>
        <taxon>Actinomycetes</taxon>
        <taxon>Mycobacteriales</taxon>
        <taxon>Gordoniaceae</taxon>
        <taxon>Gordonia</taxon>
    </lineage>
</organism>
<comment type="caution">
    <text evidence="1">The sequence shown here is derived from an EMBL/GenBank/DDBJ whole genome shotgun (WGS) entry which is preliminary data.</text>
</comment>
<proteinExistence type="predicted"/>
<dbReference type="Proteomes" id="UP000267536">
    <property type="component" value="Unassembled WGS sequence"/>
</dbReference>
<dbReference type="AlphaFoldDB" id="A0A3N4GHG4"/>
<dbReference type="OrthoDB" id="9148135at2"/>
<gene>
    <name evidence="1" type="ORF">EF294_12700</name>
</gene>
<dbReference type="GO" id="GO:0003677">
    <property type="term" value="F:DNA binding"/>
    <property type="evidence" value="ECO:0007669"/>
    <property type="project" value="UniProtKB-KW"/>
</dbReference>
<evidence type="ECO:0000313" key="1">
    <source>
        <dbReference type="EMBL" id="RPA60106.1"/>
    </source>
</evidence>
<dbReference type="PANTHER" id="PTHR38479:SF2">
    <property type="entry name" value="WINGED HELIX DNA-BINDING DOMAIN-CONTAINING PROTEIN"/>
    <property type="match status" value="1"/>
</dbReference>
<name>A0A3N4GHG4_9ACTN</name>